<proteinExistence type="inferred from homology"/>
<dbReference type="PANTHER" id="PTHR46118:SF4">
    <property type="entry name" value="PROTEIN ABHD11"/>
    <property type="match status" value="1"/>
</dbReference>
<evidence type="ECO:0000256" key="1">
    <source>
        <dbReference type="ARBA" id="ARBA00008645"/>
    </source>
</evidence>
<evidence type="ECO:0000313" key="4">
    <source>
        <dbReference type="EMBL" id="RDB25620.1"/>
    </source>
</evidence>
<dbReference type="EMBL" id="LUEZ02000040">
    <property type="protein sequence ID" value="RDB25620.1"/>
    <property type="molecule type" value="Genomic_DNA"/>
</dbReference>
<gene>
    <name evidence="4" type="ORF">Hypma_006308</name>
</gene>
<dbReference type="InParanoid" id="A0A369JWK9"/>
<keyword evidence="5" id="KW-1185">Reference proteome</keyword>
<dbReference type="FunCoup" id="A0A369JWK9">
    <property type="interactions" value="290"/>
</dbReference>
<dbReference type="Proteomes" id="UP000076154">
    <property type="component" value="Unassembled WGS sequence"/>
</dbReference>
<keyword evidence="2" id="KW-0378">Hydrolase</keyword>
<organism evidence="4 5">
    <name type="scientific">Hypsizygus marmoreus</name>
    <name type="common">White beech mushroom</name>
    <name type="synonym">Agaricus marmoreus</name>
    <dbReference type="NCBI Taxonomy" id="39966"/>
    <lineage>
        <taxon>Eukaryota</taxon>
        <taxon>Fungi</taxon>
        <taxon>Dikarya</taxon>
        <taxon>Basidiomycota</taxon>
        <taxon>Agaricomycotina</taxon>
        <taxon>Agaricomycetes</taxon>
        <taxon>Agaricomycetidae</taxon>
        <taxon>Agaricales</taxon>
        <taxon>Tricholomatineae</taxon>
        <taxon>Lyophyllaceae</taxon>
        <taxon>Hypsizygus</taxon>
    </lineage>
</organism>
<comment type="similarity">
    <text evidence="1">Belongs to the AB hydrolase superfamily.</text>
</comment>
<dbReference type="GO" id="GO:0005739">
    <property type="term" value="C:mitochondrion"/>
    <property type="evidence" value="ECO:0007669"/>
    <property type="project" value="TreeGrafter"/>
</dbReference>
<evidence type="ECO:0000256" key="2">
    <source>
        <dbReference type="ARBA" id="ARBA00022801"/>
    </source>
</evidence>
<dbReference type="OrthoDB" id="8119704at2759"/>
<dbReference type="Gene3D" id="3.40.50.1820">
    <property type="entry name" value="alpha/beta hydrolase"/>
    <property type="match status" value="1"/>
</dbReference>
<dbReference type="Pfam" id="PF00561">
    <property type="entry name" value="Abhydrolase_1"/>
    <property type="match status" value="1"/>
</dbReference>
<reference evidence="4" key="1">
    <citation type="submission" date="2018-04" db="EMBL/GenBank/DDBJ databases">
        <title>Whole genome sequencing of Hypsizygus marmoreus.</title>
        <authorList>
            <person name="Choi I.-G."/>
            <person name="Min B."/>
            <person name="Kim J.-G."/>
            <person name="Kim S."/>
            <person name="Oh Y.-L."/>
            <person name="Kong W.-S."/>
            <person name="Park H."/>
            <person name="Jeong J."/>
            <person name="Song E.-S."/>
        </authorList>
    </citation>
    <scope>NUCLEOTIDE SEQUENCE [LARGE SCALE GENOMIC DNA]</scope>
    <source>
        <strain evidence="4">51987-8</strain>
    </source>
</reference>
<accession>A0A369JWK9</accession>
<dbReference type="PANTHER" id="PTHR46118">
    <property type="entry name" value="PROTEIN ABHD11"/>
    <property type="match status" value="1"/>
</dbReference>
<dbReference type="SUPFAM" id="SSF53474">
    <property type="entry name" value="alpha/beta-Hydrolases"/>
    <property type="match status" value="1"/>
</dbReference>
<dbReference type="STRING" id="39966.A0A369JWK9"/>
<comment type="caution">
    <text evidence="4">The sequence shown here is derived from an EMBL/GenBank/DDBJ whole genome shotgun (WGS) entry which is preliminary data.</text>
</comment>
<sequence length="341" mass="38053">MAEHLVRDTKLDDFALAFTFAWVNSDSRMLITVSTRCGLRKRFLASILKPNLRYYSISPNPVPLAYTAVIPCNGNKTDGAVVILHGLFGSKRNFESLCKAFGRDLNLPIYALDLRNHGSSPHVTPMNYESMAADVLHFIQLMKLKDVSLLGHSMGGKVAMTLALESPSPLELSNLIISDIAPTQASISPSFLRYLMAMSKIEDPAMNIKTREAAGKILAAEEKDLSVRQFLLTNLMLPDPIDTSRTTVKFQIPIPIIMKSISALGSFPLRPDGHQWLRRTLVVKGARSSYIDDSHIPLFKAFFPNAEFATLDTGHWVHSERPNEFKKLMVDFILQGKRVPE</sequence>
<name>A0A369JWK9_HYPMA</name>
<dbReference type="InterPro" id="IPR029058">
    <property type="entry name" value="AB_hydrolase_fold"/>
</dbReference>
<evidence type="ECO:0000313" key="5">
    <source>
        <dbReference type="Proteomes" id="UP000076154"/>
    </source>
</evidence>
<feature type="domain" description="AB hydrolase-1" evidence="3">
    <location>
        <begin position="80"/>
        <end position="322"/>
    </location>
</feature>
<dbReference type="GO" id="GO:0052689">
    <property type="term" value="F:carboxylic ester hydrolase activity"/>
    <property type="evidence" value="ECO:0007669"/>
    <property type="project" value="TreeGrafter"/>
</dbReference>
<dbReference type="InterPro" id="IPR000073">
    <property type="entry name" value="AB_hydrolase_1"/>
</dbReference>
<evidence type="ECO:0000259" key="3">
    <source>
        <dbReference type="Pfam" id="PF00561"/>
    </source>
</evidence>
<dbReference type="AlphaFoldDB" id="A0A369JWK9"/>
<protein>
    <submittedName>
        <fullName evidence="4">Abhydrolase domain-containing protein C22H12.03</fullName>
    </submittedName>
</protein>